<dbReference type="AlphaFoldDB" id="A0A493R6X2"/>
<dbReference type="FunFam" id="3.20.20.80:FF:000015">
    <property type="entry name" value="Acidic endochitinase SE2"/>
    <property type="match status" value="1"/>
</dbReference>
<sequence length="272" mass="29981">GEIAIYWGQDGGEGSLRETCDTDDYDIINIGFLTTFGHSTTPILNLTKHCNPATSACKFLSSEISYCKSKGIKVFLSLGGGTGNYYLSSRDDAASVAQYLWNNFLGGQSESRPLGDESLDGIDFDIEDGSNDYYDTLAEQLWILGGRSGSNVYLAAAPACEFPDYYLREAINTSLFDYVWVQFYNNPRCHYLGNATNLLNSWNNDWSTILTDDLFLGLPAAPQAAPGGGFIEADDLISEVLPTIKATYDYGGVMLWSKYYDDDYSSKIKPDV</sequence>
<dbReference type="GO" id="GO:0005576">
    <property type="term" value="C:extracellular region"/>
    <property type="evidence" value="ECO:0007669"/>
    <property type="project" value="TreeGrafter"/>
</dbReference>
<keyword evidence="7 10" id="KW-0326">Glycosidase</keyword>
<evidence type="ECO:0000256" key="1">
    <source>
        <dbReference type="ARBA" id="ARBA00000822"/>
    </source>
</evidence>
<dbReference type="Gene3D" id="3.20.20.80">
    <property type="entry name" value="Glycosidases"/>
    <property type="match status" value="1"/>
</dbReference>
<evidence type="ECO:0000313" key="13">
    <source>
        <dbReference type="EMBL" id="QCI03328.1"/>
    </source>
</evidence>
<evidence type="ECO:0000256" key="5">
    <source>
        <dbReference type="ARBA" id="ARBA00023157"/>
    </source>
</evidence>
<evidence type="ECO:0000313" key="14">
    <source>
        <dbReference type="PDB" id="6IDN"/>
    </source>
</evidence>
<dbReference type="CDD" id="cd02877">
    <property type="entry name" value="GH18_hevamine_XipI_class_III"/>
    <property type="match status" value="1"/>
</dbReference>
<evidence type="ECO:0000256" key="6">
    <source>
        <dbReference type="ARBA" id="ARBA00023277"/>
    </source>
</evidence>
<reference evidence="14" key="1">
    <citation type="submission" date="2018-09" db="PDB data bank">
        <title>Crystal structure of ICChI chitinase from ipomoea carnea.</title>
        <authorList>
            <person name="Kumar S."/>
            <person name="Kumar A."/>
            <person name="Patel A.K."/>
        </authorList>
    </citation>
    <scope>X-RAY CRYSTALLOGRAPHY (1.50 ANGSTROMS)</scope>
    <scope>DISULFIDE BONDS</scope>
</reference>
<dbReference type="InterPro" id="IPR001579">
    <property type="entry name" value="Glyco_hydro_18_chit_AS"/>
</dbReference>
<keyword evidence="3 10" id="KW-0378">Hydrolase</keyword>
<keyword evidence="15" id="KW-0106">Calcium</keyword>
<comment type="similarity">
    <text evidence="11">Belongs to the glycosyl hydrolase 18 family.</text>
</comment>
<dbReference type="InterPro" id="IPR045321">
    <property type="entry name" value="Cts1-like"/>
</dbReference>
<dbReference type="PROSITE" id="PS51910">
    <property type="entry name" value="GH18_2"/>
    <property type="match status" value="1"/>
</dbReference>
<organism evidence="14">
    <name type="scientific">Ipomoea carnea</name>
    <dbReference type="NCBI Taxonomy" id="89640"/>
    <lineage>
        <taxon>Eukaryota</taxon>
        <taxon>Viridiplantae</taxon>
        <taxon>Streptophyta</taxon>
        <taxon>Embryophyta</taxon>
        <taxon>Tracheophyta</taxon>
        <taxon>Spermatophyta</taxon>
        <taxon>Magnoliopsida</taxon>
        <taxon>eudicotyledons</taxon>
        <taxon>Gunneridae</taxon>
        <taxon>Pentapetalae</taxon>
        <taxon>asterids</taxon>
        <taxon>lamiids</taxon>
        <taxon>Solanales</taxon>
        <taxon>Convolvulaceae</taxon>
        <taxon>Ipomoeeae</taxon>
        <taxon>Ipomoea</taxon>
    </lineage>
</organism>
<comment type="function">
    <text evidence="9">This protein functions as a defense against chitin containing fungal pathogens.</text>
</comment>
<feature type="disulfide bond" evidence="15">
    <location>
        <begin position="160"/>
        <end position="189"/>
    </location>
</feature>
<keyword evidence="8" id="KW-0624">Polysaccharide degradation</keyword>
<dbReference type="InterPro" id="IPR001223">
    <property type="entry name" value="Glyco_hydro18_cat"/>
</dbReference>
<dbReference type="SUPFAM" id="SSF51445">
    <property type="entry name" value="(Trans)glycosidases"/>
    <property type="match status" value="1"/>
</dbReference>
<comment type="catalytic activity">
    <reaction evidence="1">
        <text>Random endo-hydrolysis of N-acetyl-beta-D-glucosaminide (1-&gt;4)-beta-linkages in chitin and chitodextrins.</text>
        <dbReference type="EC" id="3.2.1.14"/>
    </reaction>
</comment>
<evidence type="ECO:0000256" key="2">
    <source>
        <dbReference type="ARBA" id="ARBA00012729"/>
    </source>
</evidence>
<dbReference type="InterPro" id="IPR050542">
    <property type="entry name" value="Glycosyl_Hydrlase18_Chitinase"/>
</dbReference>
<feature type="binding site" evidence="15">
    <location>
        <position position="116"/>
    </location>
    <ligand>
        <name>Ca(2+)</name>
        <dbReference type="ChEBI" id="CHEBI:29108"/>
        <label>1</label>
    </ligand>
</feature>
<dbReference type="PANTHER" id="PTHR45708">
    <property type="entry name" value="ENDOCHITINASE"/>
    <property type="match status" value="1"/>
</dbReference>
<dbReference type="PANTHER" id="PTHR45708:SF49">
    <property type="entry name" value="ENDOCHITINASE"/>
    <property type="match status" value="1"/>
</dbReference>
<name>A0A493R6X2_9ASTE</name>
<evidence type="ECO:0000256" key="4">
    <source>
        <dbReference type="ARBA" id="ARBA00023024"/>
    </source>
</evidence>
<dbReference type="SMR" id="A0A493R6X2"/>
<evidence type="ECO:0000256" key="11">
    <source>
        <dbReference type="RuleBase" id="RU004453"/>
    </source>
</evidence>
<keyword evidence="6" id="KW-0119">Carbohydrate metabolism</keyword>
<reference evidence="13" key="2">
    <citation type="submission" date="2018-09" db="EMBL/GenBank/DDBJ databases">
        <authorList>
            <person name="Kumar S."/>
            <person name="Patel A.K."/>
        </authorList>
    </citation>
    <scope>NUCLEOTIDE SEQUENCE</scope>
</reference>
<dbReference type="GO" id="GO:0006032">
    <property type="term" value="P:chitin catabolic process"/>
    <property type="evidence" value="ECO:0007669"/>
    <property type="project" value="UniProtKB-KW"/>
</dbReference>
<evidence type="ECO:0000256" key="8">
    <source>
        <dbReference type="ARBA" id="ARBA00023326"/>
    </source>
</evidence>
<accession>A0A493R6X2</accession>
<dbReference type="GO" id="GO:0046872">
    <property type="term" value="F:metal ion binding"/>
    <property type="evidence" value="ECO:0007669"/>
    <property type="project" value="UniProtKB-KW"/>
</dbReference>
<dbReference type="GO" id="GO:0000272">
    <property type="term" value="P:polysaccharide catabolic process"/>
    <property type="evidence" value="ECO:0007669"/>
    <property type="project" value="UniProtKB-KW"/>
</dbReference>
<dbReference type="Pfam" id="PF00704">
    <property type="entry name" value="Glyco_hydro_18"/>
    <property type="match status" value="1"/>
</dbReference>
<evidence type="ECO:0000256" key="7">
    <source>
        <dbReference type="ARBA" id="ARBA00023295"/>
    </source>
</evidence>
<feature type="binding site" evidence="15">
    <location>
        <position position="235"/>
    </location>
    <ligand>
        <name>Ca(2+)</name>
        <dbReference type="ChEBI" id="CHEBI:29108"/>
        <label>2</label>
    </ligand>
</feature>
<dbReference type="EMBL" id="MH973622">
    <property type="protein sequence ID" value="QCI03328.1"/>
    <property type="molecule type" value="mRNA"/>
</dbReference>
<proteinExistence type="evidence at protein level"/>
<dbReference type="InterPro" id="IPR017853">
    <property type="entry name" value="GH"/>
</dbReference>
<keyword evidence="4" id="KW-0146">Chitin degradation</keyword>
<evidence type="ECO:0007829" key="15">
    <source>
        <dbReference type="PDB" id="6IDN"/>
    </source>
</evidence>
<dbReference type="PROSITE" id="PS01095">
    <property type="entry name" value="GH18_1"/>
    <property type="match status" value="1"/>
</dbReference>
<protein>
    <recommendedName>
        <fullName evidence="2">chitinase</fullName>
        <ecNumber evidence="2">3.2.1.14</ecNumber>
    </recommendedName>
</protein>
<evidence type="ECO:0000256" key="10">
    <source>
        <dbReference type="RuleBase" id="RU000489"/>
    </source>
</evidence>
<evidence type="ECO:0000256" key="9">
    <source>
        <dbReference type="ARBA" id="ARBA00059418"/>
    </source>
</evidence>
<evidence type="ECO:0000256" key="3">
    <source>
        <dbReference type="ARBA" id="ARBA00022801"/>
    </source>
</evidence>
<dbReference type="PDB" id="6IDN">
    <property type="method" value="X-ray"/>
    <property type="resolution" value="1.50 A"/>
    <property type="chains" value="A=1-272"/>
</dbReference>
<keyword evidence="15" id="KW-0479">Metal-binding</keyword>
<feature type="disulfide bond" evidence="15">
    <location>
        <begin position="20"/>
        <end position="67"/>
    </location>
</feature>
<feature type="disulfide bond" evidence="15">
    <location>
        <begin position="50"/>
        <end position="57"/>
    </location>
</feature>
<feature type="binding site" evidence="15">
    <location>
        <position position="108"/>
    </location>
    <ligand>
        <name>Ca(2+)</name>
        <dbReference type="ChEBI" id="CHEBI:29108"/>
        <label>1</label>
    </ligand>
</feature>
<reference evidence="15" key="3">
    <citation type="journal article" date="2020" name="Phytochemistry">
        <title>TIM barrel fold and glycan moieties in the structure of ICChI, a protein with chitinase and lysozyme activity.</title>
        <authorList>
            <person name="Kumar S."/>
            <person name="Kumar A."/>
            <person name="Patel A.K."/>
        </authorList>
    </citation>
    <scope>X-RAY CRYSTALLOGRAPHY (1.50 ANGSTROMS) IN COMPLEX WITH CA(2+)</scope>
    <scope>DISULFIDE BONDS</scope>
</reference>
<dbReference type="PDBsum" id="6IDN"/>
<dbReference type="EC" id="3.2.1.14" evidence="2"/>
<keyword evidence="14 15" id="KW-0002">3D-structure</keyword>
<feature type="domain" description="GH18" evidence="12">
    <location>
        <begin position="1"/>
        <end position="272"/>
    </location>
</feature>
<keyword evidence="5" id="KW-1015">Disulfide bond</keyword>
<dbReference type="GO" id="GO:0008843">
    <property type="term" value="F:endochitinase activity"/>
    <property type="evidence" value="ECO:0007669"/>
    <property type="project" value="UniProtKB-EC"/>
</dbReference>
<evidence type="ECO:0000259" key="12">
    <source>
        <dbReference type="PROSITE" id="PS51910"/>
    </source>
</evidence>